<dbReference type="Pfam" id="PF01261">
    <property type="entry name" value="AP_endonuc_2"/>
    <property type="match status" value="1"/>
</dbReference>
<keyword evidence="1" id="KW-0413">Isomerase</keyword>
<accession>A0A382WZG8</accession>
<dbReference type="InterPro" id="IPR036237">
    <property type="entry name" value="Xyl_isomerase-like_sf"/>
</dbReference>
<dbReference type="AlphaFoldDB" id="A0A382WZG8"/>
<protein>
    <recommendedName>
        <fullName evidence="2">Xylose isomerase-like TIM barrel domain-containing protein</fullName>
    </recommendedName>
</protein>
<feature type="domain" description="Xylose isomerase-like TIM barrel" evidence="2">
    <location>
        <begin position="21"/>
        <end position="107"/>
    </location>
</feature>
<dbReference type="InterPro" id="IPR050417">
    <property type="entry name" value="Sugar_Epim/Isomerase"/>
</dbReference>
<evidence type="ECO:0000313" key="3">
    <source>
        <dbReference type="EMBL" id="SVD63970.1"/>
    </source>
</evidence>
<name>A0A382WZG8_9ZZZZ</name>
<dbReference type="PANTHER" id="PTHR43489:SF6">
    <property type="entry name" value="HYDROXYPYRUVATE ISOMERASE-RELATED"/>
    <property type="match status" value="1"/>
</dbReference>
<sequence>MPKFAANLSFLFQDIDFLERFAAAAENGFQAVEYLFPYEYPPGQLKQMLATHGLIQALFNLPPGDWNAGERGLAALPGREMEFRAAVKLAGKYAEALACKQVHVMAG</sequence>
<reference evidence="3" key="1">
    <citation type="submission" date="2018-05" db="EMBL/GenBank/DDBJ databases">
        <authorList>
            <person name="Lanie J.A."/>
            <person name="Ng W.-L."/>
            <person name="Kazmierczak K.M."/>
            <person name="Andrzejewski T.M."/>
            <person name="Davidsen T.M."/>
            <person name="Wayne K.J."/>
            <person name="Tettelin H."/>
            <person name="Glass J.I."/>
            <person name="Rusch D."/>
            <person name="Podicherti R."/>
            <person name="Tsui H.-C.T."/>
            <person name="Winkler M.E."/>
        </authorList>
    </citation>
    <scope>NUCLEOTIDE SEQUENCE</scope>
</reference>
<organism evidence="3">
    <name type="scientific">marine metagenome</name>
    <dbReference type="NCBI Taxonomy" id="408172"/>
    <lineage>
        <taxon>unclassified sequences</taxon>
        <taxon>metagenomes</taxon>
        <taxon>ecological metagenomes</taxon>
    </lineage>
</organism>
<dbReference type="SUPFAM" id="SSF51658">
    <property type="entry name" value="Xylose isomerase-like"/>
    <property type="match status" value="1"/>
</dbReference>
<dbReference type="InterPro" id="IPR013022">
    <property type="entry name" value="Xyl_isomerase-like_TIM-brl"/>
</dbReference>
<dbReference type="GO" id="GO:0008903">
    <property type="term" value="F:hydroxypyruvate isomerase activity"/>
    <property type="evidence" value="ECO:0007669"/>
    <property type="project" value="TreeGrafter"/>
</dbReference>
<dbReference type="Gene3D" id="3.20.20.150">
    <property type="entry name" value="Divalent-metal-dependent TIM barrel enzymes"/>
    <property type="match status" value="1"/>
</dbReference>
<feature type="non-terminal residue" evidence="3">
    <location>
        <position position="107"/>
    </location>
</feature>
<dbReference type="EMBL" id="UINC01163581">
    <property type="protein sequence ID" value="SVD63970.1"/>
    <property type="molecule type" value="Genomic_DNA"/>
</dbReference>
<evidence type="ECO:0000259" key="2">
    <source>
        <dbReference type="Pfam" id="PF01261"/>
    </source>
</evidence>
<dbReference type="GO" id="GO:0046487">
    <property type="term" value="P:glyoxylate metabolic process"/>
    <property type="evidence" value="ECO:0007669"/>
    <property type="project" value="TreeGrafter"/>
</dbReference>
<proteinExistence type="predicted"/>
<gene>
    <name evidence="3" type="ORF">METZ01_LOCUS416824</name>
</gene>
<dbReference type="PANTHER" id="PTHR43489">
    <property type="entry name" value="ISOMERASE"/>
    <property type="match status" value="1"/>
</dbReference>
<evidence type="ECO:0000256" key="1">
    <source>
        <dbReference type="ARBA" id="ARBA00023235"/>
    </source>
</evidence>